<dbReference type="AlphaFoldDB" id="A0AAN9MPI4"/>
<evidence type="ECO:0000313" key="11">
    <source>
        <dbReference type="Proteomes" id="UP001367508"/>
    </source>
</evidence>
<dbReference type="SUPFAM" id="SSF52540">
    <property type="entry name" value="P-loop containing nucleoside triphosphate hydrolases"/>
    <property type="match status" value="1"/>
</dbReference>
<reference evidence="10 11" key="1">
    <citation type="submission" date="2024-01" db="EMBL/GenBank/DDBJ databases">
        <title>The genomes of 5 underutilized Papilionoideae crops provide insights into root nodulation and disease resistanc.</title>
        <authorList>
            <person name="Jiang F."/>
        </authorList>
    </citation>
    <scope>NUCLEOTIDE SEQUENCE [LARGE SCALE GENOMIC DNA]</scope>
    <source>
        <strain evidence="10">LVBAO_FW01</strain>
        <tissue evidence="10">Leaves</tissue>
    </source>
</reference>
<comment type="caution">
    <text evidence="10">The sequence shown here is derived from an EMBL/GenBank/DDBJ whole genome shotgun (WGS) entry which is preliminary data.</text>
</comment>
<sequence length="965" mass="110131">MEGFSNRSFWITGMGFKNNRVSGSLINTLMFGWFYRLKTNAIVSLLCARTEYLLVQEIVQDVLRKLINPSLTIDYQGLVGIYKHMVEIQSWLYVEPEAVRIIGMCGVGGIGKTTIASAIYRNLSTQFTSCSLVVNVNEEVERYGMQQARSKYLSELLGEENTSSGLSFSDERLKRAKEMGQEIVRQQCVNEPGKRSRLWKHEDIYHVLRENKGMDAVQYIFLDICQINEVQLNAETFKMMHNLKLLHFYKSKSTEHSKVHIPAFLESLPGDLRFLCWDGFPQKSLPLDFGVANLVKLEMHDSQLEQLWERDQHLPNLKRLDLSGSKNLIKIPDLSQSPNIEEIILSHCVSLVQVYSSSFLSKLNCLWLNGCVGLRSLNLPSNILSNSSGLIVLYDCCNLEMFSISNVTMGVLLYSCSRSRSIESIFRNSLPGEIFRCFRDTKPRSLFEKFSDTFDPIDTADLYEEPDDNIHLLNLKVLREGSPSLFPSLNELCWLDLSYCESLTSLPIDLCKLKFLRRLYLRGCSNLEKFPEIEETMENLVVLILDQTAIQELPSSLHHLVGLEELSLRWCQRLESIPPSIGSVSKLCMLDLAYCESLETLPSSIFKLKLTKLDLNGCSMLRTFPEILEHAESFAFISLTKTAIKELPSSLENLAGLQTLKLNLCRDLELLPNSIGNATLLSKLDFSGCDKLSQIPSDIGRLSLLRELTLRETGIVNLPESLALLSSLKSLDLSDCKRLECIPQLPPFLKYMVAFDCPSIRRVSRSRFKVSSYSEESTFKFHLTNSQELDPSAQSNLAADAWLRIIQDYKSVFYCFPGSAVPHWFPYRCKGHSVTLNIDSLSWCSDDKSLGFALCVVLGLEGVNDEENKYSVFSYRFTFESDDGIHIVPSNDQLRYYFNWKGRQRFIVHDHTFMWKHYLDSSSISQLLSHAHNFTFEISKYDVGRFWPNYRPTLKVKECGISPLS</sequence>
<dbReference type="Gene3D" id="3.40.50.300">
    <property type="entry name" value="P-loop containing nucleotide triphosphate hydrolases"/>
    <property type="match status" value="1"/>
</dbReference>
<gene>
    <name evidence="10" type="ORF">VNO77_00137</name>
</gene>
<evidence type="ECO:0000259" key="8">
    <source>
        <dbReference type="Pfam" id="PF20160"/>
    </source>
</evidence>
<dbReference type="InterPro" id="IPR011713">
    <property type="entry name" value="Leu-rich_rpt_3"/>
</dbReference>
<comment type="catalytic activity">
    <reaction evidence="6">
        <text>NAD(+) + H2O = ADP-D-ribose + nicotinamide + H(+)</text>
        <dbReference type="Rhea" id="RHEA:16301"/>
        <dbReference type="ChEBI" id="CHEBI:15377"/>
        <dbReference type="ChEBI" id="CHEBI:15378"/>
        <dbReference type="ChEBI" id="CHEBI:17154"/>
        <dbReference type="ChEBI" id="CHEBI:57540"/>
        <dbReference type="ChEBI" id="CHEBI:57967"/>
        <dbReference type="EC" id="3.2.2.6"/>
    </reaction>
    <physiologicalReaction direction="left-to-right" evidence="6">
        <dbReference type="Rhea" id="RHEA:16302"/>
    </physiologicalReaction>
</comment>
<accession>A0AAN9MPI4</accession>
<dbReference type="InterPro" id="IPR032675">
    <property type="entry name" value="LRR_dom_sf"/>
</dbReference>
<dbReference type="Proteomes" id="UP001367508">
    <property type="component" value="Unassembled WGS sequence"/>
</dbReference>
<dbReference type="Pfam" id="PF23286">
    <property type="entry name" value="LRR_13"/>
    <property type="match status" value="1"/>
</dbReference>
<dbReference type="Pfam" id="PF00931">
    <property type="entry name" value="NB-ARC"/>
    <property type="match status" value="1"/>
</dbReference>
<evidence type="ECO:0000256" key="1">
    <source>
        <dbReference type="ARBA" id="ARBA00011982"/>
    </source>
</evidence>
<protein>
    <recommendedName>
        <fullName evidence="1">ADP-ribosyl cyclase/cyclic ADP-ribose hydrolase</fullName>
        <ecNumber evidence="1">3.2.2.6</ecNumber>
    </recommendedName>
</protein>
<name>A0AAN9MPI4_CANGL</name>
<keyword evidence="3" id="KW-0677">Repeat</keyword>
<keyword evidence="2" id="KW-0433">Leucine-rich repeat</keyword>
<dbReference type="PANTHER" id="PTHR11017:SF568">
    <property type="entry name" value="ADP-RIBOSYL CYCLASE_CYCLIC ADP-RIBOSE HYDROLASE"/>
    <property type="match status" value="1"/>
</dbReference>
<evidence type="ECO:0000256" key="5">
    <source>
        <dbReference type="ARBA" id="ARBA00023027"/>
    </source>
</evidence>
<dbReference type="EC" id="3.2.2.6" evidence="1"/>
<evidence type="ECO:0000256" key="4">
    <source>
        <dbReference type="ARBA" id="ARBA00022821"/>
    </source>
</evidence>
<dbReference type="InterPro" id="IPR045344">
    <property type="entry name" value="C-JID"/>
</dbReference>
<feature type="domain" description="C-JID" evidence="8">
    <location>
        <begin position="816"/>
        <end position="961"/>
    </location>
</feature>
<evidence type="ECO:0000256" key="2">
    <source>
        <dbReference type="ARBA" id="ARBA00022614"/>
    </source>
</evidence>
<dbReference type="GO" id="GO:0043531">
    <property type="term" value="F:ADP binding"/>
    <property type="evidence" value="ECO:0007669"/>
    <property type="project" value="InterPro"/>
</dbReference>
<feature type="domain" description="Disease resistance protein RPS4B/Roq1-like leucine-rich repeats" evidence="9">
    <location>
        <begin position="610"/>
        <end position="693"/>
    </location>
</feature>
<evidence type="ECO:0000313" key="10">
    <source>
        <dbReference type="EMBL" id="KAK7358212.1"/>
    </source>
</evidence>
<dbReference type="PANTHER" id="PTHR11017">
    <property type="entry name" value="LEUCINE-RICH REPEAT-CONTAINING PROTEIN"/>
    <property type="match status" value="1"/>
</dbReference>
<dbReference type="SUPFAM" id="SSF52058">
    <property type="entry name" value="L domain-like"/>
    <property type="match status" value="2"/>
</dbReference>
<organism evidence="10 11">
    <name type="scientific">Canavalia gladiata</name>
    <name type="common">Sword bean</name>
    <name type="synonym">Dolichos gladiatus</name>
    <dbReference type="NCBI Taxonomy" id="3824"/>
    <lineage>
        <taxon>Eukaryota</taxon>
        <taxon>Viridiplantae</taxon>
        <taxon>Streptophyta</taxon>
        <taxon>Embryophyta</taxon>
        <taxon>Tracheophyta</taxon>
        <taxon>Spermatophyta</taxon>
        <taxon>Magnoliopsida</taxon>
        <taxon>eudicotyledons</taxon>
        <taxon>Gunneridae</taxon>
        <taxon>Pentapetalae</taxon>
        <taxon>rosids</taxon>
        <taxon>fabids</taxon>
        <taxon>Fabales</taxon>
        <taxon>Fabaceae</taxon>
        <taxon>Papilionoideae</taxon>
        <taxon>50 kb inversion clade</taxon>
        <taxon>NPAAA clade</taxon>
        <taxon>indigoferoid/millettioid clade</taxon>
        <taxon>Phaseoleae</taxon>
        <taxon>Canavalia</taxon>
    </lineage>
</organism>
<dbReference type="Pfam" id="PF20160">
    <property type="entry name" value="C-JID"/>
    <property type="match status" value="1"/>
</dbReference>
<feature type="domain" description="NB-ARC" evidence="7">
    <location>
        <begin position="83"/>
        <end position="148"/>
    </location>
</feature>
<dbReference type="GO" id="GO:0006952">
    <property type="term" value="P:defense response"/>
    <property type="evidence" value="ECO:0007669"/>
    <property type="project" value="InterPro"/>
</dbReference>
<dbReference type="Pfam" id="PF07725">
    <property type="entry name" value="LRR_3"/>
    <property type="match status" value="1"/>
</dbReference>
<dbReference type="EMBL" id="JAYMYQ010000001">
    <property type="protein sequence ID" value="KAK7358212.1"/>
    <property type="molecule type" value="Genomic_DNA"/>
</dbReference>
<dbReference type="InterPro" id="IPR044974">
    <property type="entry name" value="Disease_R_plants"/>
</dbReference>
<evidence type="ECO:0000256" key="3">
    <source>
        <dbReference type="ARBA" id="ARBA00022737"/>
    </source>
</evidence>
<dbReference type="InterPro" id="IPR027417">
    <property type="entry name" value="P-loop_NTPase"/>
</dbReference>
<dbReference type="InterPro" id="IPR002182">
    <property type="entry name" value="NB-ARC"/>
</dbReference>
<keyword evidence="4" id="KW-0611">Plant defense</keyword>
<evidence type="ECO:0000256" key="6">
    <source>
        <dbReference type="ARBA" id="ARBA00047304"/>
    </source>
</evidence>
<evidence type="ECO:0000259" key="9">
    <source>
        <dbReference type="Pfam" id="PF23286"/>
    </source>
</evidence>
<keyword evidence="5" id="KW-0520">NAD</keyword>
<dbReference type="InterPro" id="IPR058546">
    <property type="entry name" value="RPS4B/Roq1-like_LRR"/>
</dbReference>
<dbReference type="PRINTS" id="PR00364">
    <property type="entry name" value="DISEASERSIST"/>
</dbReference>
<keyword evidence="11" id="KW-1185">Reference proteome</keyword>
<dbReference type="GO" id="GO:0061809">
    <property type="term" value="F:NAD+ nucleosidase activity, cyclic ADP-ribose generating"/>
    <property type="evidence" value="ECO:0007669"/>
    <property type="project" value="UniProtKB-EC"/>
</dbReference>
<evidence type="ECO:0000259" key="7">
    <source>
        <dbReference type="Pfam" id="PF00931"/>
    </source>
</evidence>
<proteinExistence type="predicted"/>
<dbReference type="Gene3D" id="3.80.10.10">
    <property type="entry name" value="Ribonuclease Inhibitor"/>
    <property type="match status" value="3"/>
</dbReference>